<dbReference type="SUPFAM" id="SSF56747">
    <property type="entry name" value="Prim-pol domain"/>
    <property type="match status" value="1"/>
</dbReference>
<proteinExistence type="predicted"/>
<dbReference type="CDD" id="cd04859">
    <property type="entry name" value="Prim_Pol"/>
    <property type="match status" value="1"/>
</dbReference>
<dbReference type="EMBL" id="JADLQX010000035">
    <property type="protein sequence ID" value="MBF6301984.1"/>
    <property type="molecule type" value="Genomic_DNA"/>
</dbReference>
<evidence type="ECO:0000313" key="3">
    <source>
        <dbReference type="Proteomes" id="UP000702209"/>
    </source>
</evidence>
<keyword evidence="3" id="KW-1185">Reference proteome</keyword>
<accession>A0ABS0CZG7</accession>
<reference evidence="2 3" key="1">
    <citation type="submission" date="2020-10" db="EMBL/GenBank/DDBJ databases">
        <title>Identification of Nocardia species via Next-generation sequencing and recognition of intraspecies genetic diversity.</title>
        <authorList>
            <person name="Li P."/>
            <person name="Li P."/>
            <person name="Lu B."/>
        </authorList>
    </citation>
    <scope>NUCLEOTIDE SEQUENCE [LARGE SCALE GENOMIC DNA]</scope>
    <source>
        <strain evidence="2 3">BJ06-0157</strain>
    </source>
</reference>
<dbReference type="InterPro" id="IPR015330">
    <property type="entry name" value="DNA_primase/pol_bifunc_N"/>
</dbReference>
<dbReference type="Pfam" id="PF09250">
    <property type="entry name" value="Prim-Pol"/>
    <property type="match status" value="1"/>
</dbReference>
<dbReference type="RefSeq" id="WP_195133189.1">
    <property type="nucleotide sequence ID" value="NZ_JADLQX010000035.1"/>
</dbReference>
<sequence length="298" mass="32120">MSAASAARTTLRRAAQDAAARGFWVFPLGPGSKKPALRRRNWKDLATRNPEVIARAWRRAAFNIGIACGPSRLLVLDLDPSHGEPPPPEWEGARHGRDVLARLTAAHRVPYPIHTYRVATPSGGEHIYFTAPEAPELGNSSGRLGWRIDTRGAGGYVVAAGSVLRGGAPYRLLDDRSPAPLPDWLITALTPPPPPPPTTVHLAEVRVDAYVHAALVAQFERIVAAPRGQRHDTLLSAAGSIGRLVGAGMLTRDDAHQVLRGAADSHIGIDGFTEREAERVISDGLDFGIARPRRIDLH</sequence>
<dbReference type="Proteomes" id="UP000702209">
    <property type="component" value="Unassembled WGS sequence"/>
</dbReference>
<comment type="caution">
    <text evidence="2">The sequence shown here is derived from an EMBL/GenBank/DDBJ whole genome shotgun (WGS) entry which is preliminary data.</text>
</comment>
<feature type="domain" description="DNA primase/polymerase bifunctional N-terminal" evidence="1">
    <location>
        <begin position="15"/>
        <end position="185"/>
    </location>
</feature>
<name>A0ABS0CZG7_9NOCA</name>
<evidence type="ECO:0000313" key="2">
    <source>
        <dbReference type="EMBL" id="MBF6301984.1"/>
    </source>
</evidence>
<organism evidence="2 3">
    <name type="scientific">Nocardia amamiensis</name>
    <dbReference type="NCBI Taxonomy" id="404578"/>
    <lineage>
        <taxon>Bacteria</taxon>
        <taxon>Bacillati</taxon>
        <taxon>Actinomycetota</taxon>
        <taxon>Actinomycetes</taxon>
        <taxon>Mycobacteriales</taxon>
        <taxon>Nocardiaceae</taxon>
        <taxon>Nocardia</taxon>
    </lineage>
</organism>
<gene>
    <name evidence="2" type="ORF">IU459_31215</name>
</gene>
<evidence type="ECO:0000259" key="1">
    <source>
        <dbReference type="SMART" id="SM00943"/>
    </source>
</evidence>
<protein>
    <submittedName>
        <fullName evidence="2">Bifunctional DNA primase/polymerase</fullName>
    </submittedName>
</protein>
<dbReference type="SMART" id="SM00943">
    <property type="entry name" value="Prim-Pol"/>
    <property type="match status" value="1"/>
</dbReference>